<organism evidence="3 4">
    <name type="scientific">Pectobacterium actinidiae</name>
    <dbReference type="NCBI Taxonomy" id="1507808"/>
    <lineage>
        <taxon>Bacteria</taxon>
        <taxon>Pseudomonadati</taxon>
        <taxon>Pseudomonadota</taxon>
        <taxon>Gammaproteobacteria</taxon>
        <taxon>Enterobacterales</taxon>
        <taxon>Pectobacteriaceae</taxon>
        <taxon>Pectobacterium</taxon>
    </lineage>
</organism>
<dbReference type="Gene3D" id="3.40.50.2000">
    <property type="entry name" value="Glycogen Phosphorylase B"/>
    <property type="match status" value="2"/>
</dbReference>
<dbReference type="RefSeq" id="WP_400398208.1">
    <property type="nucleotide sequence ID" value="NZ_JBIXLL010000015.1"/>
</dbReference>
<feature type="domain" description="Glycosyltransferase subfamily 4-like N-terminal" evidence="2">
    <location>
        <begin position="55"/>
        <end position="148"/>
    </location>
</feature>
<proteinExistence type="predicted"/>
<dbReference type="EMBL" id="JBIXLL010000015">
    <property type="protein sequence ID" value="MFJ5431532.1"/>
    <property type="molecule type" value="Genomic_DNA"/>
</dbReference>
<dbReference type="InterPro" id="IPR028098">
    <property type="entry name" value="Glyco_trans_4-like_N"/>
</dbReference>
<keyword evidence="4" id="KW-1185">Reference proteome</keyword>
<evidence type="ECO:0000313" key="4">
    <source>
        <dbReference type="Proteomes" id="UP001617689"/>
    </source>
</evidence>
<dbReference type="Pfam" id="PF00534">
    <property type="entry name" value="Glycos_transf_1"/>
    <property type="match status" value="1"/>
</dbReference>
<feature type="domain" description="Glycosyl transferase family 1" evidence="1">
    <location>
        <begin position="188"/>
        <end position="349"/>
    </location>
</feature>
<protein>
    <submittedName>
        <fullName evidence="3">Glycosyltransferase family 4 protein</fullName>
    </submittedName>
</protein>
<sequence length="369" mass="41930">MKKIVHVQVIPKLSGVQQVSLDILSNISDSYDKYIIFGGGYNATPEFINIFESKGIKIIFVPSLKREICTSDIKATYELFKVFKEHKFDIIHTNSTKPGIVARIAAKLAGCRRIIHSVHGIAYHKFESPVKRIFYYVTECSFSFFSDVLVSVNQHYLKYYPFIKNKLCIYNAVTLSPKLNSSSSSNIIENQPLRIGFMSRLDRQKDPLTLLRALVFGLENSLFTRESILLTMAGDGELRQECIDFVDEHNLNDVVIFKNWISDKDSFYKNIDVFCLPSIYEAFGLVLGEAAVFGIPSIATNVEGIPEVIDDGETGLLVDPKDYESLARKIQIYANNPDLRIQHGLNAKEKVFSKFALSRMIKEYESLYN</sequence>
<evidence type="ECO:0000259" key="2">
    <source>
        <dbReference type="Pfam" id="PF13477"/>
    </source>
</evidence>
<dbReference type="Pfam" id="PF13477">
    <property type="entry name" value="Glyco_trans_4_2"/>
    <property type="match status" value="1"/>
</dbReference>
<accession>A0ABW8GFN4</accession>
<dbReference type="Proteomes" id="UP001617689">
    <property type="component" value="Unassembled WGS sequence"/>
</dbReference>
<evidence type="ECO:0000259" key="1">
    <source>
        <dbReference type="Pfam" id="PF00534"/>
    </source>
</evidence>
<comment type="caution">
    <text evidence="3">The sequence shown here is derived from an EMBL/GenBank/DDBJ whole genome shotgun (WGS) entry which is preliminary data.</text>
</comment>
<gene>
    <name evidence="3" type="ORF">ACIPUP_20570</name>
</gene>
<evidence type="ECO:0000313" key="3">
    <source>
        <dbReference type="EMBL" id="MFJ5431532.1"/>
    </source>
</evidence>
<dbReference type="PANTHER" id="PTHR12526">
    <property type="entry name" value="GLYCOSYLTRANSFERASE"/>
    <property type="match status" value="1"/>
</dbReference>
<reference evidence="3 4" key="1">
    <citation type="submission" date="2024-10" db="EMBL/GenBank/DDBJ databases">
        <authorList>
            <person name="Lu C.-H."/>
        </authorList>
    </citation>
    <scope>NUCLEOTIDE SEQUENCE [LARGE SCALE GENOMIC DNA]</scope>
    <source>
        <strain evidence="3 4">22ZTDG03-2</strain>
    </source>
</reference>
<dbReference type="PANTHER" id="PTHR12526:SF630">
    <property type="entry name" value="GLYCOSYLTRANSFERASE"/>
    <property type="match status" value="1"/>
</dbReference>
<dbReference type="InterPro" id="IPR001296">
    <property type="entry name" value="Glyco_trans_1"/>
</dbReference>
<dbReference type="SUPFAM" id="SSF53756">
    <property type="entry name" value="UDP-Glycosyltransferase/glycogen phosphorylase"/>
    <property type="match status" value="1"/>
</dbReference>
<dbReference type="CDD" id="cd03808">
    <property type="entry name" value="GT4_CapM-like"/>
    <property type="match status" value="1"/>
</dbReference>
<name>A0ABW8GFN4_9GAMM</name>